<keyword evidence="1" id="KW-0805">Transcription regulation</keyword>
<evidence type="ECO:0000313" key="5">
    <source>
        <dbReference type="EMBL" id="KAF2392016.1"/>
    </source>
</evidence>
<dbReference type="AlphaFoldDB" id="A0A6L5BTE4"/>
<dbReference type="SUPFAM" id="SSF46689">
    <property type="entry name" value="Homeodomain-like"/>
    <property type="match status" value="1"/>
</dbReference>
<dbReference type="Pfam" id="PF12833">
    <property type="entry name" value="HTH_18"/>
    <property type="match status" value="1"/>
</dbReference>
<dbReference type="GO" id="GO:0000976">
    <property type="term" value="F:transcription cis-regulatory region binding"/>
    <property type="evidence" value="ECO:0007669"/>
    <property type="project" value="TreeGrafter"/>
</dbReference>
<dbReference type="SMART" id="SM00342">
    <property type="entry name" value="HTH_ARAC"/>
    <property type="match status" value="1"/>
</dbReference>
<proteinExistence type="predicted"/>
<gene>
    <name evidence="5" type="ORF">FX983_06501</name>
</gene>
<dbReference type="PANTHER" id="PTHR47894:SF1">
    <property type="entry name" value="HTH-TYPE TRANSCRIPTIONAL REGULATOR VQSM"/>
    <property type="match status" value="1"/>
</dbReference>
<dbReference type="PANTHER" id="PTHR47894">
    <property type="entry name" value="HTH-TYPE TRANSCRIPTIONAL REGULATOR GADX"/>
    <property type="match status" value="1"/>
</dbReference>
<dbReference type="Gene3D" id="1.10.10.60">
    <property type="entry name" value="Homeodomain-like"/>
    <property type="match status" value="1"/>
</dbReference>
<organism evidence="5 6">
    <name type="scientific">Pseudomonas frederiksbergensis</name>
    <dbReference type="NCBI Taxonomy" id="104087"/>
    <lineage>
        <taxon>Bacteria</taxon>
        <taxon>Pseudomonadati</taxon>
        <taxon>Pseudomonadota</taxon>
        <taxon>Gammaproteobacteria</taxon>
        <taxon>Pseudomonadales</taxon>
        <taxon>Pseudomonadaceae</taxon>
        <taxon>Pseudomonas</taxon>
    </lineage>
</organism>
<dbReference type="InterPro" id="IPR009057">
    <property type="entry name" value="Homeodomain-like_sf"/>
</dbReference>
<dbReference type="InterPro" id="IPR020449">
    <property type="entry name" value="Tscrpt_reg_AraC-type_HTH"/>
</dbReference>
<reference evidence="5 6" key="1">
    <citation type="submission" date="2019-12" db="EMBL/GenBank/DDBJ databases">
        <title>Endophytic bacteria associated with Panax ginseng seedlings.</title>
        <authorList>
            <person name="Park J.M."/>
            <person name="Shin R."/>
            <person name="Jo S.H."/>
        </authorList>
    </citation>
    <scope>NUCLEOTIDE SEQUENCE [LARGE SCALE GENOMIC DNA]</scope>
    <source>
        <strain evidence="5 6">PgKB32</strain>
    </source>
</reference>
<dbReference type="RefSeq" id="WP_163914671.1">
    <property type="nucleotide sequence ID" value="NZ_JAAAXX010000002.1"/>
</dbReference>
<evidence type="ECO:0000313" key="6">
    <source>
        <dbReference type="Proteomes" id="UP000475265"/>
    </source>
</evidence>
<name>A0A6L5BTE4_9PSED</name>
<dbReference type="GO" id="GO:0003700">
    <property type="term" value="F:DNA-binding transcription factor activity"/>
    <property type="evidence" value="ECO:0007669"/>
    <property type="project" value="InterPro"/>
</dbReference>
<dbReference type="Proteomes" id="UP000475265">
    <property type="component" value="Unassembled WGS sequence"/>
</dbReference>
<sequence length="333" mass="38683">MKKYTASNHFVSVLLNQVAAKGLDTDSLLRETGIPEELLHSPQARIAVEKLARVVQKTWEALQDEYLGFTLTPCKIGTLYLMGKLALHEPNLEKALRIATRFYRTIEDNYQIELVKEGDEARLIFTFNNPELDPHHLFSEFLMIVWHRFFSWLVGKYILLGHSTFKYPPPPHVDEYKFLFPGDQSFSEPVNSLSFHKKYLQLPVIQTESALKEYFHRTPIDMLMKLENDDSYSTRIRLMIESRMEEGFPDFTVVASEFNMAPQTLRRKLAQEGTPYQTIKDTIRRDFAIFHLTQRNLPINEIAIKVGFTEPGAFIRAFKGWTGVTPGDYRRID</sequence>
<keyword evidence="2" id="KW-0238">DNA-binding</keyword>
<evidence type="ECO:0000259" key="4">
    <source>
        <dbReference type="PROSITE" id="PS01124"/>
    </source>
</evidence>
<dbReference type="EMBL" id="JAAAXX010000002">
    <property type="protein sequence ID" value="KAF2392016.1"/>
    <property type="molecule type" value="Genomic_DNA"/>
</dbReference>
<dbReference type="InterPro" id="IPR018060">
    <property type="entry name" value="HTH_AraC"/>
</dbReference>
<comment type="caution">
    <text evidence="5">The sequence shown here is derived from an EMBL/GenBank/DDBJ whole genome shotgun (WGS) entry which is preliminary data.</text>
</comment>
<dbReference type="PROSITE" id="PS01124">
    <property type="entry name" value="HTH_ARAC_FAMILY_2"/>
    <property type="match status" value="1"/>
</dbReference>
<feature type="domain" description="HTH araC/xylS-type" evidence="4">
    <location>
        <begin position="234"/>
        <end position="332"/>
    </location>
</feature>
<evidence type="ECO:0000256" key="3">
    <source>
        <dbReference type="ARBA" id="ARBA00023163"/>
    </source>
</evidence>
<protein>
    <submittedName>
        <fullName evidence="5">Putative HTH-type transcriptional regulator</fullName>
    </submittedName>
</protein>
<dbReference type="PRINTS" id="PR00032">
    <property type="entry name" value="HTHARAC"/>
</dbReference>
<accession>A0A6L5BTE4</accession>
<dbReference type="Pfam" id="PF12625">
    <property type="entry name" value="Arabinose_bd"/>
    <property type="match status" value="1"/>
</dbReference>
<dbReference type="GO" id="GO:0005829">
    <property type="term" value="C:cytosol"/>
    <property type="evidence" value="ECO:0007669"/>
    <property type="project" value="TreeGrafter"/>
</dbReference>
<evidence type="ECO:0000256" key="2">
    <source>
        <dbReference type="ARBA" id="ARBA00023125"/>
    </source>
</evidence>
<keyword evidence="3" id="KW-0804">Transcription</keyword>
<evidence type="ECO:0000256" key="1">
    <source>
        <dbReference type="ARBA" id="ARBA00023015"/>
    </source>
</evidence>
<dbReference type="InterPro" id="IPR032687">
    <property type="entry name" value="AraC-type_N"/>
</dbReference>